<evidence type="ECO:0000313" key="5">
    <source>
        <dbReference type="Proteomes" id="UP000292676"/>
    </source>
</evidence>
<dbReference type="PIRSF" id="PIRSF003796">
    <property type="entry name" value="Apoptosisregulator_M-T4"/>
    <property type="match status" value="1"/>
</dbReference>
<dbReference type="InterPro" id="IPR016399">
    <property type="entry name" value="Apoptosis_reg_M-T4"/>
</dbReference>
<evidence type="ECO:0000313" key="3">
    <source>
        <dbReference type="EMBL" id="QAV38540.1"/>
    </source>
</evidence>
<reference evidence="3 5" key="1">
    <citation type="journal article" date="2019" name="J. Virol.">
        <title>Punctuated evolution of myxoma virus: rapid and disjunct evolution of a recent viral lineage in Australia.</title>
        <authorList>
            <person name="Eden J.-S."/>
            <person name="Kerr P.J."/>
            <person name="Holmes E.C."/>
        </authorList>
    </citation>
    <scope>NUCLEOTIDE SEQUENCE [LARGE SCALE GENOMIC DNA]</scope>
    <source>
        <strain evidence="3">Aust/NSW/Deniliquin/02-2015</strain>
    </source>
</reference>
<evidence type="ECO:0000313" key="4">
    <source>
        <dbReference type="EMBL" id="QAV38699.1"/>
    </source>
</evidence>
<dbReference type="InterPro" id="IPR007580">
    <property type="entry name" value="Poxvirus_T4p_N"/>
</dbReference>
<protein>
    <submittedName>
        <fullName evidence="4">M-T4</fullName>
    </submittedName>
    <submittedName>
        <fullName evidence="3">M4</fullName>
    </submittedName>
</protein>
<dbReference type="InterPro" id="IPR007579">
    <property type="entry name" value="Poxvirus_T4p_C"/>
</dbReference>
<proteinExistence type="predicted"/>
<feature type="domain" description="Poxvirus T4 protein C-terminal" evidence="1">
    <location>
        <begin position="89"/>
        <end position="212"/>
    </location>
</feature>
<dbReference type="Pfam" id="PF04491">
    <property type="entry name" value="Pox_T4_N"/>
    <property type="match status" value="1"/>
</dbReference>
<feature type="domain" description="Poxvirus T4 protein N-terminal" evidence="2">
    <location>
        <begin position="41"/>
        <end position="86"/>
    </location>
</feature>
<name>A0A481ND07_9POXV</name>
<dbReference type="Proteomes" id="UP000292676">
    <property type="component" value="Segment"/>
</dbReference>
<dbReference type="EMBL" id="MK388118">
    <property type="protein sequence ID" value="QAV38540.1"/>
    <property type="molecule type" value="Genomic_DNA"/>
</dbReference>
<dbReference type="Pfam" id="PF04490">
    <property type="entry name" value="Pox_T4_C"/>
    <property type="match status" value="1"/>
</dbReference>
<dbReference type="Gene3D" id="2.60.240.30">
    <property type="match status" value="1"/>
</dbReference>
<dbReference type="EMBL" id="MK388118">
    <property type="protein sequence ID" value="QAV38699.1"/>
    <property type="molecule type" value="Genomic_DNA"/>
</dbReference>
<sequence>MKMYSRLSRVGTMESFVLLLAFLSLVGGYVIDPCTSQERSTWHVSIKLCIYVQEHKVSANGCRLEQGPGGFIATGNGFKIFAHDECSHNEHSFLLTDVREAVYASGHGMYVEISGNVPYLDSVHQCARNMTVAVSCDNPVPNAYGKNTDKLRPGVAIATLIDTSCVRSHSFAYSVNTLCTERLSGESCEQLDCHMVKGSQHEHYLQTCDRTFPIGVRLRRINLINGPTSQKYYEMNYNNIRHFHD</sequence>
<evidence type="ECO:0000259" key="1">
    <source>
        <dbReference type="Pfam" id="PF04490"/>
    </source>
</evidence>
<organism evidence="3 5">
    <name type="scientific">Myxoma virus</name>
    <dbReference type="NCBI Taxonomy" id="10273"/>
    <lineage>
        <taxon>Viruses</taxon>
        <taxon>Varidnaviria</taxon>
        <taxon>Bamfordvirae</taxon>
        <taxon>Nucleocytoviricota</taxon>
        <taxon>Pokkesviricetes</taxon>
        <taxon>Chitovirales</taxon>
        <taxon>Poxviridae</taxon>
        <taxon>Chordopoxvirinae</taxon>
        <taxon>Leporipoxvirus</taxon>
        <taxon>Leporipoxvirus myxoma</taxon>
    </lineage>
</organism>
<gene>
    <name evidence="3" type="primary">m004L</name>
    <name evidence="3" type="synonym">M-T4</name>
    <name evidence="4" type="synonym">m004R</name>
</gene>
<dbReference type="InterPro" id="IPR038687">
    <property type="entry name" value="M-T4_sf"/>
</dbReference>
<accession>A0A481ND07</accession>
<evidence type="ECO:0000259" key="2">
    <source>
        <dbReference type="Pfam" id="PF04491"/>
    </source>
</evidence>